<sequence>MASTPPDPHPDSPPRGPDQTPEQLPQPDDDGRESVEDLPEE</sequence>
<evidence type="ECO:0000256" key="1">
    <source>
        <dbReference type="SAM" id="MobiDB-lite"/>
    </source>
</evidence>
<reference evidence="2 3" key="1">
    <citation type="journal article" date="2012" name="J. Bacteriol.">
        <title>Genome sequence of benzo(a)pyrene-degrading bacterium Novosphingobium pentaromativorans US6-1.</title>
        <authorList>
            <person name="Luo Y.R."/>
            <person name="Kang S.G."/>
            <person name="Kim S.J."/>
            <person name="Kim M.R."/>
            <person name="Li N."/>
            <person name="Lee J.H."/>
            <person name="Kwon K.K."/>
        </authorList>
    </citation>
    <scope>NUCLEOTIDE SEQUENCE [LARGE SCALE GENOMIC DNA]</scope>
    <source>
        <strain evidence="2 3">US6-1</strain>
    </source>
</reference>
<dbReference type="AlphaFoldDB" id="G6EJF3"/>
<accession>G6EJF3</accession>
<protein>
    <submittedName>
        <fullName evidence="2">Uncharacterized protein</fullName>
    </submittedName>
</protein>
<evidence type="ECO:0000313" key="3">
    <source>
        <dbReference type="Proteomes" id="UP000004030"/>
    </source>
</evidence>
<gene>
    <name evidence="2" type="ORF">NSU_4474</name>
</gene>
<feature type="compositionally biased region" description="Pro residues" evidence="1">
    <location>
        <begin position="1"/>
        <end position="16"/>
    </location>
</feature>
<organism evidence="2 3">
    <name type="scientific">Novosphingobium pentaromativorans US6-1</name>
    <dbReference type="NCBI Taxonomy" id="1088721"/>
    <lineage>
        <taxon>Bacteria</taxon>
        <taxon>Pseudomonadati</taxon>
        <taxon>Pseudomonadota</taxon>
        <taxon>Alphaproteobacteria</taxon>
        <taxon>Sphingomonadales</taxon>
        <taxon>Sphingomonadaceae</taxon>
        <taxon>Novosphingobium</taxon>
    </lineage>
</organism>
<proteinExistence type="predicted"/>
<feature type="region of interest" description="Disordered" evidence="1">
    <location>
        <begin position="1"/>
        <end position="41"/>
    </location>
</feature>
<feature type="compositionally biased region" description="Acidic residues" evidence="1">
    <location>
        <begin position="27"/>
        <end position="41"/>
    </location>
</feature>
<dbReference type="PATRIC" id="fig|1088721.3.peg.4407"/>
<evidence type="ECO:0000313" key="2">
    <source>
        <dbReference type="EMBL" id="EHJ58566.1"/>
    </source>
</evidence>
<dbReference type="EMBL" id="AGFM01000074">
    <property type="protein sequence ID" value="EHJ58566.1"/>
    <property type="molecule type" value="Genomic_DNA"/>
</dbReference>
<dbReference type="RefSeq" id="WP_007015382.1">
    <property type="nucleotide sequence ID" value="NZ_AGFM01000074.1"/>
</dbReference>
<comment type="caution">
    <text evidence="2">The sequence shown here is derived from an EMBL/GenBank/DDBJ whole genome shotgun (WGS) entry which is preliminary data.</text>
</comment>
<keyword evidence="3" id="KW-1185">Reference proteome</keyword>
<dbReference type="Proteomes" id="UP000004030">
    <property type="component" value="Unassembled WGS sequence"/>
</dbReference>
<name>G6EJF3_9SPHN</name>